<dbReference type="PANTHER" id="PTHR10083">
    <property type="entry name" value="KUNITZ-TYPE PROTEASE INHIBITOR-RELATED"/>
    <property type="match status" value="1"/>
</dbReference>
<keyword evidence="2" id="KW-0722">Serine protease inhibitor</keyword>
<dbReference type="GO" id="GO:0005615">
    <property type="term" value="C:extracellular space"/>
    <property type="evidence" value="ECO:0007669"/>
    <property type="project" value="TreeGrafter"/>
</dbReference>
<feature type="domain" description="BPTI/Kunitz inhibitor" evidence="4">
    <location>
        <begin position="94"/>
        <end position="159"/>
    </location>
</feature>
<dbReference type="GO" id="GO:0004867">
    <property type="term" value="F:serine-type endopeptidase inhibitor activity"/>
    <property type="evidence" value="ECO:0007669"/>
    <property type="project" value="UniProtKB-KW"/>
</dbReference>
<proteinExistence type="evidence at transcript level"/>
<reference evidence="5" key="1">
    <citation type="journal article" date="2015" name="Sci. Rep.">
        <title>Tissue- and time-dependent transcription in Ixodes ricinus salivary glands and midguts when blood feeding on the vertebrate host.</title>
        <authorList>
            <person name="Kotsyfakis M."/>
            <person name="Schwarz A."/>
            <person name="Erhart J."/>
            <person name="Ribeiro J.M."/>
        </authorList>
    </citation>
    <scope>NUCLEOTIDE SEQUENCE</scope>
    <source>
        <tissue evidence="5">Salivary gland and midgut</tissue>
    </source>
</reference>
<dbReference type="InterPro" id="IPR036880">
    <property type="entry name" value="Kunitz_BPTI_sf"/>
</dbReference>
<dbReference type="PROSITE" id="PS00280">
    <property type="entry name" value="BPTI_KUNITZ_1"/>
    <property type="match status" value="1"/>
</dbReference>
<evidence type="ECO:0000313" key="5">
    <source>
        <dbReference type="EMBL" id="JAB82383.1"/>
    </source>
</evidence>
<name>V5I3F6_IXORI</name>
<accession>V5I3F6</accession>
<dbReference type="InterPro" id="IPR002223">
    <property type="entry name" value="Kunitz_BPTI"/>
</dbReference>
<dbReference type="Gene3D" id="4.10.410.10">
    <property type="entry name" value="Pancreatic trypsin inhibitor Kunitz domain"/>
    <property type="match status" value="3"/>
</dbReference>
<evidence type="ECO:0000259" key="4">
    <source>
        <dbReference type="PROSITE" id="PS50279"/>
    </source>
</evidence>
<dbReference type="SUPFAM" id="SSF57362">
    <property type="entry name" value="BPTI-like"/>
    <property type="match status" value="3"/>
</dbReference>
<feature type="non-terminal residue" evidence="5">
    <location>
        <position position="1"/>
    </location>
</feature>
<dbReference type="PANTHER" id="PTHR10083:SF374">
    <property type="entry name" value="BPTI_KUNITZ INHIBITOR DOMAIN-CONTAINING PROTEIN"/>
    <property type="match status" value="1"/>
</dbReference>
<keyword evidence="3" id="KW-1015">Disulfide bond</keyword>
<dbReference type="SMART" id="SM00131">
    <property type="entry name" value="KU"/>
    <property type="match status" value="2"/>
</dbReference>
<dbReference type="EMBL" id="GANP01002085">
    <property type="protein sequence ID" value="JAB82383.1"/>
    <property type="molecule type" value="mRNA"/>
</dbReference>
<dbReference type="AlphaFoldDB" id="V5I3F6"/>
<feature type="domain" description="BPTI/Kunitz inhibitor" evidence="4">
    <location>
        <begin position="40"/>
        <end position="94"/>
    </location>
</feature>
<feature type="domain" description="BPTI/Kunitz inhibitor" evidence="4">
    <location>
        <begin position="1"/>
        <end position="32"/>
    </location>
</feature>
<evidence type="ECO:0000256" key="1">
    <source>
        <dbReference type="ARBA" id="ARBA00022690"/>
    </source>
</evidence>
<sequence>NVQKQQCLEFNYKGCGGNGNNFLEKRECWTVCEKYVRSPCSFPIHGGDHCSGKTQNVLVFGYNSVTERCERFLHSGCGGYPNKFTTAKECWTTCTSPRTSEYPTRKCLLKGKRHSGRTFKKYFYNMTSDSCERSSYYLHIGNDKFKNRFDSQNECESICKANYSSSNRKP</sequence>
<dbReference type="PROSITE" id="PS50279">
    <property type="entry name" value="BPTI_KUNITZ_2"/>
    <property type="match status" value="3"/>
</dbReference>
<organism evidence="5">
    <name type="scientific">Ixodes ricinus</name>
    <name type="common">Common tick</name>
    <name type="synonym">Acarus ricinus</name>
    <dbReference type="NCBI Taxonomy" id="34613"/>
    <lineage>
        <taxon>Eukaryota</taxon>
        <taxon>Metazoa</taxon>
        <taxon>Ecdysozoa</taxon>
        <taxon>Arthropoda</taxon>
        <taxon>Chelicerata</taxon>
        <taxon>Arachnida</taxon>
        <taxon>Acari</taxon>
        <taxon>Parasitiformes</taxon>
        <taxon>Ixodida</taxon>
        <taxon>Ixodoidea</taxon>
        <taxon>Ixodidae</taxon>
        <taxon>Ixodinae</taxon>
        <taxon>Ixodes</taxon>
    </lineage>
</organism>
<evidence type="ECO:0000256" key="2">
    <source>
        <dbReference type="ARBA" id="ARBA00022900"/>
    </source>
</evidence>
<dbReference type="InterPro" id="IPR050098">
    <property type="entry name" value="TFPI/VKTCI-like"/>
</dbReference>
<evidence type="ECO:0000256" key="3">
    <source>
        <dbReference type="ARBA" id="ARBA00023157"/>
    </source>
</evidence>
<dbReference type="Pfam" id="PF00014">
    <property type="entry name" value="Kunitz_BPTI"/>
    <property type="match status" value="3"/>
</dbReference>
<protein>
    <recommendedName>
        <fullName evidence="4">BPTI/Kunitz inhibitor domain-containing protein</fullName>
    </recommendedName>
</protein>
<keyword evidence="1" id="KW-0646">Protease inhibitor</keyword>
<dbReference type="InterPro" id="IPR020901">
    <property type="entry name" value="Prtase_inh_Kunz-CS"/>
</dbReference>